<evidence type="ECO:0000313" key="2">
    <source>
        <dbReference type="EMBL" id="VDN00371.1"/>
    </source>
</evidence>
<accession>A0A0N5CTY4</accession>
<reference evidence="4" key="1">
    <citation type="submission" date="2017-02" db="UniProtKB">
        <authorList>
            <consortium name="WormBaseParasite"/>
        </authorList>
    </citation>
    <scope>IDENTIFICATION</scope>
</reference>
<protein>
    <submittedName>
        <fullName evidence="4">Secreted protein</fullName>
    </submittedName>
</protein>
<feature type="signal peptide" evidence="1">
    <location>
        <begin position="1"/>
        <end position="32"/>
    </location>
</feature>
<evidence type="ECO:0000313" key="4">
    <source>
        <dbReference type="WBParaSite" id="TCLT_0000369601-mRNA-1"/>
    </source>
</evidence>
<gene>
    <name evidence="2" type="ORF">TCLT_LOCUS3685</name>
</gene>
<evidence type="ECO:0000256" key="1">
    <source>
        <dbReference type="SAM" id="SignalP"/>
    </source>
</evidence>
<keyword evidence="1" id="KW-0732">Signal</keyword>
<dbReference type="AlphaFoldDB" id="A0A0N5CTY4"/>
<sequence>MCTRTRGGVHVGWIYVGMCALACEYWCMRTDARVVCVTHYWFVHTYACVVHVRLAACGEHVGN</sequence>
<name>A0A0N5CTY4_THECL</name>
<organism evidence="4">
    <name type="scientific">Thelazia callipaeda</name>
    <name type="common">Oriental eyeworm</name>
    <name type="synonym">Parasitic nematode</name>
    <dbReference type="NCBI Taxonomy" id="103827"/>
    <lineage>
        <taxon>Eukaryota</taxon>
        <taxon>Metazoa</taxon>
        <taxon>Ecdysozoa</taxon>
        <taxon>Nematoda</taxon>
        <taxon>Chromadorea</taxon>
        <taxon>Rhabditida</taxon>
        <taxon>Spirurina</taxon>
        <taxon>Spiruromorpha</taxon>
        <taxon>Thelazioidea</taxon>
        <taxon>Thelaziidae</taxon>
        <taxon>Thelazia</taxon>
    </lineage>
</organism>
<dbReference type="Proteomes" id="UP000276776">
    <property type="component" value="Unassembled WGS sequence"/>
</dbReference>
<feature type="chain" id="PRO_5043126330" evidence="1">
    <location>
        <begin position="33"/>
        <end position="63"/>
    </location>
</feature>
<keyword evidence="3" id="KW-1185">Reference proteome</keyword>
<dbReference type="WBParaSite" id="TCLT_0000369601-mRNA-1">
    <property type="protein sequence ID" value="TCLT_0000369601-mRNA-1"/>
    <property type="gene ID" value="TCLT_0000369601"/>
</dbReference>
<reference evidence="2 3" key="2">
    <citation type="submission" date="2018-11" db="EMBL/GenBank/DDBJ databases">
        <authorList>
            <consortium name="Pathogen Informatics"/>
        </authorList>
    </citation>
    <scope>NUCLEOTIDE SEQUENCE [LARGE SCALE GENOMIC DNA]</scope>
</reference>
<dbReference type="EMBL" id="UYYF01002266">
    <property type="protein sequence ID" value="VDN00371.1"/>
    <property type="molecule type" value="Genomic_DNA"/>
</dbReference>
<proteinExistence type="predicted"/>
<evidence type="ECO:0000313" key="3">
    <source>
        <dbReference type="Proteomes" id="UP000276776"/>
    </source>
</evidence>